<evidence type="ECO:0000313" key="5">
    <source>
        <dbReference type="Proteomes" id="UP000673394"/>
    </source>
</evidence>
<dbReference type="Gene3D" id="2.130.10.30">
    <property type="entry name" value="Regulator of chromosome condensation 1/beta-lactamase-inhibitor protein II"/>
    <property type="match status" value="2"/>
</dbReference>
<keyword evidence="1" id="KW-0677">Repeat</keyword>
<evidence type="ECO:0000259" key="3">
    <source>
        <dbReference type="Pfam" id="PF07833"/>
    </source>
</evidence>
<feature type="chain" id="PRO_5045599758" description="Copper amine oxidase-like N-terminal domain-containing protein" evidence="2">
    <location>
        <begin position="27"/>
        <end position="529"/>
    </location>
</feature>
<evidence type="ECO:0000256" key="2">
    <source>
        <dbReference type="SAM" id="SignalP"/>
    </source>
</evidence>
<dbReference type="Pfam" id="PF13540">
    <property type="entry name" value="RCC1_2"/>
    <property type="match status" value="4"/>
</dbReference>
<dbReference type="PANTHER" id="PTHR22870">
    <property type="entry name" value="REGULATOR OF CHROMOSOME CONDENSATION"/>
    <property type="match status" value="1"/>
</dbReference>
<keyword evidence="5" id="KW-1185">Reference proteome</keyword>
<dbReference type="InterPro" id="IPR009091">
    <property type="entry name" value="RCC1/BLIP-II"/>
</dbReference>
<dbReference type="Proteomes" id="UP000673394">
    <property type="component" value="Unassembled WGS sequence"/>
</dbReference>
<dbReference type="Pfam" id="PF07833">
    <property type="entry name" value="Cu_amine_oxidN1"/>
    <property type="match status" value="1"/>
</dbReference>
<dbReference type="Gene3D" id="3.30.457.10">
    <property type="entry name" value="Copper amine oxidase-like, N-terminal domain"/>
    <property type="match status" value="1"/>
</dbReference>
<name>A0ABS5CAE3_9BACL</name>
<feature type="signal peptide" evidence="2">
    <location>
        <begin position="1"/>
        <end position="26"/>
    </location>
</feature>
<gene>
    <name evidence="4" type="ORF">I8J30_09325</name>
</gene>
<dbReference type="SUPFAM" id="SSF55383">
    <property type="entry name" value="Copper amine oxidase, domain N"/>
    <property type="match status" value="1"/>
</dbReference>
<sequence length="529" mass="57731">MRHSRLLKLILLVSMAGFMIPVGASAESLQEQPMAFGGKGITNVKQVAAGYASTLALKNDGTVWAWGGNLTTRLTTAAVQVPGLSDVESITYSSAYADTAAVVKKDGTAWMLGYLRYGTFDGVTYSSNNTLFTSVPKQIEGLQDVEDIQFGYNAAFALKKDGTVWAWGSNEYGELGNGQVKTLAAPALVAGLPPITAIHSDGITAFAIDKNGKLWYWGSPYWYYYQTGKQAVVTKPRLFDKLDHIKAISSSGSATLLLRSDGTVWSFGDNYGGVLGRSKDPLEGPIHLEQIPELQSIEELSCSYLQCLALDELDHVWVWGNNSYRQIGDGLQPHRFDHPVKLAHQQAVKVVSGFRTSFLIKKDGTLWGAGLNGEGQIGRGLLGAWGGEEGFGVPPYSYEPYSWGTFSVTKYEPVLEAPRVAVNGKQIAMWSMQIDGTVYASVRGIMEALGYRMTWNPTDKIAVALKDGKEFAFHTEETGGIYKNGQSIAVGKEVYNVRGELLAPVRELGSAFGWTTVWEPERYTIHVTE</sequence>
<evidence type="ECO:0000313" key="4">
    <source>
        <dbReference type="EMBL" id="MBP3962899.1"/>
    </source>
</evidence>
<keyword evidence="2" id="KW-0732">Signal</keyword>
<dbReference type="SUPFAM" id="SSF50985">
    <property type="entry name" value="RCC1/BLIP-II"/>
    <property type="match status" value="1"/>
</dbReference>
<dbReference type="InterPro" id="IPR012854">
    <property type="entry name" value="Cu_amine_oxidase-like_N"/>
</dbReference>
<accession>A0ABS5CAE3</accession>
<protein>
    <recommendedName>
        <fullName evidence="3">Copper amine oxidase-like N-terminal domain-containing protein</fullName>
    </recommendedName>
</protein>
<dbReference type="PROSITE" id="PS50012">
    <property type="entry name" value="RCC1_3"/>
    <property type="match status" value="2"/>
</dbReference>
<reference evidence="4 5" key="1">
    <citation type="submission" date="2021-04" db="EMBL/GenBank/DDBJ databases">
        <title>Paenibacillus sp. DLE-14 whole genome sequence.</title>
        <authorList>
            <person name="Ham Y.J."/>
        </authorList>
    </citation>
    <scope>NUCLEOTIDE SEQUENCE [LARGE SCALE GENOMIC DNA]</scope>
    <source>
        <strain evidence="4 5">DLE-14</strain>
    </source>
</reference>
<proteinExistence type="predicted"/>
<dbReference type="InterPro" id="IPR051210">
    <property type="entry name" value="Ub_ligase/GEF_domain"/>
</dbReference>
<dbReference type="EMBL" id="JAGKSP010000002">
    <property type="protein sequence ID" value="MBP3962899.1"/>
    <property type="molecule type" value="Genomic_DNA"/>
</dbReference>
<evidence type="ECO:0000256" key="1">
    <source>
        <dbReference type="ARBA" id="ARBA00022737"/>
    </source>
</evidence>
<feature type="domain" description="Copper amine oxidase-like N-terminal" evidence="3">
    <location>
        <begin position="422"/>
        <end position="526"/>
    </location>
</feature>
<dbReference type="RefSeq" id="WP_210657427.1">
    <property type="nucleotide sequence ID" value="NZ_JAGKSP010000002.1"/>
</dbReference>
<dbReference type="InterPro" id="IPR036582">
    <property type="entry name" value="Mao_N_sf"/>
</dbReference>
<organism evidence="4 5">
    <name type="scientific">Paenibacillus lignilyticus</name>
    <dbReference type="NCBI Taxonomy" id="1172615"/>
    <lineage>
        <taxon>Bacteria</taxon>
        <taxon>Bacillati</taxon>
        <taxon>Bacillota</taxon>
        <taxon>Bacilli</taxon>
        <taxon>Bacillales</taxon>
        <taxon>Paenibacillaceae</taxon>
        <taxon>Paenibacillus</taxon>
    </lineage>
</organism>
<dbReference type="PANTHER" id="PTHR22870:SF408">
    <property type="entry name" value="OS09G0560450 PROTEIN"/>
    <property type="match status" value="1"/>
</dbReference>
<dbReference type="InterPro" id="IPR000408">
    <property type="entry name" value="Reg_chr_condens"/>
</dbReference>
<comment type="caution">
    <text evidence="4">The sequence shown here is derived from an EMBL/GenBank/DDBJ whole genome shotgun (WGS) entry which is preliminary data.</text>
</comment>